<reference evidence="2" key="1">
    <citation type="submission" date="2016-04" db="EMBL/GenBank/DDBJ databases">
        <authorList>
            <person name="Chen L."/>
            <person name="Zhuang W."/>
            <person name="Wang G."/>
        </authorList>
    </citation>
    <scope>NUCLEOTIDE SEQUENCE [LARGE SCALE GENOMIC DNA]</scope>
    <source>
        <strain evidence="2">17621</strain>
    </source>
</reference>
<comment type="caution">
    <text evidence="1">The sequence shown here is derived from an EMBL/GenBank/DDBJ whole genome shotgun (WGS) entry which is preliminary data.</text>
</comment>
<accession>A0A1V9EIA8</accession>
<evidence type="ECO:0000313" key="2">
    <source>
        <dbReference type="Proteomes" id="UP000192610"/>
    </source>
</evidence>
<sequence length="78" mass="8344">MKKIKIMLTAVAVLAVVGGALAFKVKVNERVYCSNTTTLTENAITISDGFKIEPTTEGTLFCTTDGTQTDLKSKVTTN</sequence>
<keyword evidence="2" id="KW-1185">Reference proteome</keyword>
<proteinExistence type="predicted"/>
<dbReference type="EMBL" id="LVXG01000027">
    <property type="protein sequence ID" value="OQP45870.1"/>
    <property type="molecule type" value="Genomic_DNA"/>
</dbReference>
<protein>
    <submittedName>
        <fullName evidence="1">Uncharacterized protein</fullName>
    </submittedName>
</protein>
<organism evidence="1 2">
    <name type="scientific">Niastella yeongjuensis</name>
    <dbReference type="NCBI Taxonomy" id="354355"/>
    <lineage>
        <taxon>Bacteria</taxon>
        <taxon>Pseudomonadati</taxon>
        <taxon>Bacteroidota</taxon>
        <taxon>Chitinophagia</taxon>
        <taxon>Chitinophagales</taxon>
        <taxon>Chitinophagaceae</taxon>
        <taxon>Niastella</taxon>
    </lineage>
</organism>
<evidence type="ECO:0000313" key="1">
    <source>
        <dbReference type="EMBL" id="OQP45870.1"/>
    </source>
</evidence>
<dbReference type="RefSeq" id="WP_081202185.1">
    <property type="nucleotide sequence ID" value="NZ_FOCZ01000021.1"/>
</dbReference>
<dbReference type="AlphaFoldDB" id="A0A1V9EIA8"/>
<dbReference type="Proteomes" id="UP000192610">
    <property type="component" value="Unassembled WGS sequence"/>
</dbReference>
<gene>
    <name evidence="1" type="ORF">A4H97_32015</name>
</gene>
<name>A0A1V9EIA8_9BACT</name>